<dbReference type="InterPro" id="IPR011051">
    <property type="entry name" value="RmlC_Cupin_sf"/>
</dbReference>
<feature type="domain" description="Cupin type-1" evidence="2">
    <location>
        <begin position="47"/>
        <end position="96"/>
    </location>
</feature>
<dbReference type="InterPro" id="IPR006045">
    <property type="entry name" value="Cupin_1"/>
</dbReference>
<protein>
    <recommendedName>
        <fullName evidence="2">Cupin type-1 domain-containing protein</fullName>
    </recommendedName>
</protein>
<organism evidence="3 4">
    <name type="scientific">Ziziphus jujuba var. spinosa</name>
    <dbReference type="NCBI Taxonomy" id="714518"/>
    <lineage>
        <taxon>Eukaryota</taxon>
        <taxon>Viridiplantae</taxon>
        <taxon>Streptophyta</taxon>
        <taxon>Embryophyta</taxon>
        <taxon>Tracheophyta</taxon>
        <taxon>Spermatophyta</taxon>
        <taxon>Magnoliopsida</taxon>
        <taxon>eudicotyledons</taxon>
        <taxon>Gunneridae</taxon>
        <taxon>Pentapetalae</taxon>
        <taxon>rosids</taxon>
        <taxon>fabids</taxon>
        <taxon>Rosales</taxon>
        <taxon>Rhamnaceae</taxon>
        <taxon>Paliureae</taxon>
        <taxon>Ziziphus</taxon>
    </lineage>
</organism>
<dbReference type="Proteomes" id="UP000813462">
    <property type="component" value="Unassembled WGS sequence"/>
</dbReference>
<accession>A0A978VX38</accession>
<sequence>MNKMKGVYFLLSLLVLGLESSFASASDPSPLHDFHVAVKRLKLNLLFNRGYTNAVTFAGLISQNAEVITITNSVFGSDPRINPDALTKAFQVDKNIIDYLQKKFWVDNNN</sequence>
<evidence type="ECO:0000259" key="2">
    <source>
        <dbReference type="Pfam" id="PF00190"/>
    </source>
</evidence>
<name>A0A978VX38_ZIZJJ</name>
<gene>
    <name evidence="3" type="ORF">FEM48_Zijuj02G0178300</name>
</gene>
<reference evidence="3" key="1">
    <citation type="journal article" date="2021" name="Front. Plant Sci.">
        <title>Chromosome-Scale Genome Assembly for Chinese Sour Jujube and Insights Into Its Genome Evolution and Domestication Signature.</title>
        <authorList>
            <person name="Shen L.-Y."/>
            <person name="Luo H."/>
            <person name="Wang X.-L."/>
            <person name="Wang X.-M."/>
            <person name="Qiu X.-J."/>
            <person name="Liu H."/>
            <person name="Zhou S.-S."/>
            <person name="Jia K.-H."/>
            <person name="Nie S."/>
            <person name="Bao Y.-T."/>
            <person name="Zhang R.-G."/>
            <person name="Yun Q.-Z."/>
            <person name="Chai Y.-H."/>
            <person name="Lu J.-Y."/>
            <person name="Li Y."/>
            <person name="Zhao S.-W."/>
            <person name="Mao J.-F."/>
            <person name="Jia S.-G."/>
            <person name="Mao Y.-M."/>
        </authorList>
    </citation>
    <scope>NUCLEOTIDE SEQUENCE</scope>
    <source>
        <strain evidence="3">AT0</strain>
        <tissue evidence="3">Leaf</tissue>
    </source>
</reference>
<comment type="caution">
    <text evidence="3">The sequence shown here is derived from an EMBL/GenBank/DDBJ whole genome shotgun (WGS) entry which is preliminary data.</text>
</comment>
<dbReference type="SUPFAM" id="SSF51182">
    <property type="entry name" value="RmlC-like cupins"/>
    <property type="match status" value="1"/>
</dbReference>
<dbReference type="Pfam" id="PF00190">
    <property type="entry name" value="Cupin_1"/>
    <property type="match status" value="1"/>
</dbReference>
<dbReference type="EMBL" id="JAEACU010000002">
    <property type="protein sequence ID" value="KAH7543383.1"/>
    <property type="molecule type" value="Genomic_DNA"/>
</dbReference>
<evidence type="ECO:0000313" key="3">
    <source>
        <dbReference type="EMBL" id="KAH7543383.1"/>
    </source>
</evidence>
<keyword evidence="1" id="KW-0732">Signal</keyword>
<evidence type="ECO:0000256" key="1">
    <source>
        <dbReference type="SAM" id="SignalP"/>
    </source>
</evidence>
<evidence type="ECO:0000313" key="4">
    <source>
        <dbReference type="Proteomes" id="UP000813462"/>
    </source>
</evidence>
<feature type="chain" id="PRO_5037754818" description="Cupin type-1 domain-containing protein" evidence="1">
    <location>
        <begin position="26"/>
        <end position="110"/>
    </location>
</feature>
<dbReference type="AlphaFoldDB" id="A0A978VX38"/>
<feature type="signal peptide" evidence="1">
    <location>
        <begin position="1"/>
        <end position="25"/>
    </location>
</feature>
<dbReference type="InterPro" id="IPR014710">
    <property type="entry name" value="RmlC-like_jellyroll"/>
</dbReference>
<dbReference type="PANTHER" id="PTHR31238">
    <property type="entry name" value="GERMIN-LIKE PROTEIN SUBFAMILY 3 MEMBER 3"/>
    <property type="match status" value="1"/>
</dbReference>
<proteinExistence type="predicted"/>
<dbReference type="Gene3D" id="2.60.120.10">
    <property type="entry name" value="Jelly Rolls"/>
    <property type="match status" value="1"/>
</dbReference>